<feature type="region of interest" description="Disordered" evidence="1">
    <location>
        <begin position="1"/>
        <end position="32"/>
    </location>
</feature>
<protein>
    <submittedName>
        <fullName evidence="2">Uncharacterized protein</fullName>
    </submittedName>
</protein>
<evidence type="ECO:0000313" key="3">
    <source>
        <dbReference type="Proteomes" id="UP000694406"/>
    </source>
</evidence>
<keyword evidence="3" id="KW-1185">Reference proteome</keyword>
<dbReference type="Proteomes" id="UP000694406">
    <property type="component" value="Unplaced"/>
</dbReference>
<reference evidence="2" key="2">
    <citation type="submission" date="2025-09" db="UniProtKB">
        <authorList>
            <consortium name="Ensembl"/>
        </authorList>
    </citation>
    <scope>IDENTIFICATION</scope>
</reference>
<accession>A0A8C5SAV8</accession>
<name>A0A8C5SAV8_LATLA</name>
<evidence type="ECO:0000256" key="1">
    <source>
        <dbReference type="SAM" id="MobiDB-lite"/>
    </source>
</evidence>
<reference evidence="2" key="1">
    <citation type="submission" date="2025-08" db="UniProtKB">
        <authorList>
            <consortium name="Ensembl"/>
        </authorList>
    </citation>
    <scope>IDENTIFICATION</scope>
</reference>
<dbReference type="AlphaFoldDB" id="A0A8C5SAV8"/>
<sequence length="32" mass="3585">MDIKEEGAPKEEQRFIPSAQADSYAESKLTSK</sequence>
<dbReference type="GeneTree" id="ENSGT01000000219438"/>
<dbReference type="Ensembl" id="ENSLLTT00000016484.1">
    <property type="protein sequence ID" value="ENSLLTP00000015872.1"/>
    <property type="gene ID" value="ENSLLTG00000012150.1"/>
</dbReference>
<proteinExistence type="predicted"/>
<feature type="compositionally biased region" description="Basic and acidic residues" evidence="1">
    <location>
        <begin position="1"/>
        <end position="14"/>
    </location>
</feature>
<organism evidence="2 3">
    <name type="scientific">Laticauda laticaudata</name>
    <name type="common">Blue-ringed sea krait</name>
    <name type="synonym">Blue-lipped sea krait</name>
    <dbReference type="NCBI Taxonomy" id="8630"/>
    <lineage>
        <taxon>Eukaryota</taxon>
        <taxon>Metazoa</taxon>
        <taxon>Chordata</taxon>
        <taxon>Craniata</taxon>
        <taxon>Vertebrata</taxon>
        <taxon>Euteleostomi</taxon>
        <taxon>Lepidosauria</taxon>
        <taxon>Squamata</taxon>
        <taxon>Bifurcata</taxon>
        <taxon>Unidentata</taxon>
        <taxon>Episquamata</taxon>
        <taxon>Toxicofera</taxon>
        <taxon>Serpentes</taxon>
        <taxon>Colubroidea</taxon>
        <taxon>Elapidae</taxon>
        <taxon>Laticaudinae</taxon>
        <taxon>Laticauda</taxon>
    </lineage>
</organism>
<evidence type="ECO:0000313" key="2">
    <source>
        <dbReference type="Ensembl" id="ENSLLTP00000015872.1"/>
    </source>
</evidence>